<dbReference type="PaxDb" id="67767-A0A0J7K2D7"/>
<accession>A0A0J7K2D7</accession>
<dbReference type="EMBL" id="LBMM01016346">
    <property type="protein sequence ID" value="KMQ84464.1"/>
    <property type="molecule type" value="Genomic_DNA"/>
</dbReference>
<keyword evidence="2" id="KW-1185">Reference proteome</keyword>
<protein>
    <submittedName>
        <fullName evidence="1">Uncharacterized protein</fullName>
    </submittedName>
</protein>
<name>A0A0J7K2D7_LASNI</name>
<reference evidence="1 2" key="1">
    <citation type="submission" date="2015-04" db="EMBL/GenBank/DDBJ databases">
        <title>Lasius niger genome sequencing.</title>
        <authorList>
            <person name="Konorov E.A."/>
            <person name="Nikitin M.A."/>
            <person name="Kirill M.V."/>
            <person name="Chang P."/>
        </authorList>
    </citation>
    <scope>NUCLEOTIDE SEQUENCE [LARGE SCALE GENOMIC DNA]</scope>
    <source>
        <tissue evidence="1">Whole</tissue>
    </source>
</reference>
<evidence type="ECO:0000313" key="2">
    <source>
        <dbReference type="Proteomes" id="UP000036403"/>
    </source>
</evidence>
<gene>
    <name evidence="1" type="ORF">RF55_17710</name>
</gene>
<evidence type="ECO:0000313" key="1">
    <source>
        <dbReference type="EMBL" id="KMQ84464.1"/>
    </source>
</evidence>
<comment type="caution">
    <text evidence="1">The sequence shown here is derived from an EMBL/GenBank/DDBJ whole genome shotgun (WGS) entry which is preliminary data.</text>
</comment>
<dbReference type="Proteomes" id="UP000036403">
    <property type="component" value="Unassembled WGS sequence"/>
</dbReference>
<organism evidence="1 2">
    <name type="scientific">Lasius niger</name>
    <name type="common">Black garden ant</name>
    <dbReference type="NCBI Taxonomy" id="67767"/>
    <lineage>
        <taxon>Eukaryota</taxon>
        <taxon>Metazoa</taxon>
        <taxon>Ecdysozoa</taxon>
        <taxon>Arthropoda</taxon>
        <taxon>Hexapoda</taxon>
        <taxon>Insecta</taxon>
        <taxon>Pterygota</taxon>
        <taxon>Neoptera</taxon>
        <taxon>Endopterygota</taxon>
        <taxon>Hymenoptera</taxon>
        <taxon>Apocrita</taxon>
        <taxon>Aculeata</taxon>
        <taxon>Formicoidea</taxon>
        <taxon>Formicidae</taxon>
        <taxon>Formicinae</taxon>
        <taxon>Lasius</taxon>
        <taxon>Lasius</taxon>
    </lineage>
</organism>
<dbReference type="AlphaFoldDB" id="A0A0J7K2D7"/>
<sequence length="162" mass="17740">MENQDPKNDLKNTAKVSTPLAPELVALIGNYLKKAGLSEDLIAQIHQFANGSQTEASPQKVTMDSALSLAEREKAKKAIRPLAGNVLGMDHASPEEIYRYGLNHIGIRTDKINLEGLKSLTEREVNYRSPHRVALAADQAESSEDFNPEEILSAYVAKINAT</sequence>
<proteinExistence type="predicted"/>